<dbReference type="InterPro" id="IPR000340">
    <property type="entry name" value="Dual-sp_phosphatase_cat-dom"/>
</dbReference>
<dbReference type="Gene3D" id="3.90.190.10">
    <property type="entry name" value="Protein tyrosine phosphatase superfamily"/>
    <property type="match status" value="1"/>
</dbReference>
<comment type="caution">
    <text evidence="9">The sequence shown here is derived from an EMBL/GenBank/DDBJ whole genome shotgun (WGS) entry which is preliminary data.</text>
</comment>
<dbReference type="GO" id="GO:0007165">
    <property type="term" value="P:signal transduction"/>
    <property type="evidence" value="ECO:0007669"/>
    <property type="project" value="TreeGrafter"/>
</dbReference>
<feature type="region of interest" description="Disordered" evidence="6">
    <location>
        <begin position="1"/>
        <end position="31"/>
    </location>
</feature>
<evidence type="ECO:0000256" key="2">
    <source>
        <dbReference type="ARBA" id="ARBA00022801"/>
    </source>
</evidence>
<dbReference type="InterPro" id="IPR020422">
    <property type="entry name" value="TYR_PHOSPHATASE_DUAL_dom"/>
</dbReference>
<sequence length="448" mass="47411">MKLLSRASSSGGVPVDRSPSSGRSAPSTLTVPCRRAVYGPLQISRTPLQIPRASSLGTALSGKPSSAIGSRATTATASARQSLASEPVSPMPPASPISPSAVNFERFRTVEDAFASLPAAADNNNTSNSNNTNNNNDELEEEPPKEKARRQPASMRSRPWRKPQAECEAEIAEAERILTEGPGAAMAAGVDAKALLFCLLAQEALDELAPNVDSLGEGSATQEVQQSSQVSNVSAAQLAVENLRQAATNALPPEEVQAAQEVAVAALAAAGLEEPLRKQLERPPAGRGDLCHQVLPGLLLGGWQALGNDCAELRKRRVTHVVSVISADQRRLPEFVRGHLYICANDNEDAATGLAVHFPEICRFIDAARHEPRGSVYVHCGAGISRAPTATAAYVMWKLGISASSAIRLIRAARPCIRPNVGFARQLKQWETEMLELPGGANSPAVVE</sequence>
<evidence type="ECO:0000256" key="3">
    <source>
        <dbReference type="ARBA" id="ARBA00022912"/>
    </source>
</evidence>
<dbReference type="Proteomes" id="UP000654075">
    <property type="component" value="Unassembled WGS sequence"/>
</dbReference>
<feature type="compositionally biased region" description="Polar residues" evidence="6">
    <location>
        <begin position="18"/>
        <end position="30"/>
    </location>
</feature>
<dbReference type="GO" id="GO:0004722">
    <property type="term" value="F:protein serine/threonine phosphatase activity"/>
    <property type="evidence" value="ECO:0007669"/>
    <property type="project" value="UniProtKB-EC"/>
</dbReference>
<dbReference type="PROSITE" id="PS50054">
    <property type="entry name" value="TYR_PHOSPHATASE_DUAL"/>
    <property type="match status" value="1"/>
</dbReference>
<keyword evidence="2" id="KW-0378">Hydrolase</keyword>
<dbReference type="SUPFAM" id="SSF52799">
    <property type="entry name" value="(Phosphotyrosine protein) phosphatases II"/>
    <property type="match status" value="1"/>
</dbReference>
<evidence type="ECO:0000256" key="1">
    <source>
        <dbReference type="ARBA" id="ARBA00008601"/>
    </source>
</evidence>
<dbReference type="GO" id="GO:0004725">
    <property type="term" value="F:protein tyrosine phosphatase activity"/>
    <property type="evidence" value="ECO:0007669"/>
    <property type="project" value="TreeGrafter"/>
</dbReference>
<proteinExistence type="inferred from homology"/>
<protein>
    <recommendedName>
        <fullName evidence="11">Protein-serine/threonine phosphatase</fullName>
    </recommendedName>
</protein>
<dbReference type="InterPro" id="IPR000387">
    <property type="entry name" value="Tyr_Pase_dom"/>
</dbReference>
<dbReference type="AlphaFoldDB" id="A0A813EYL7"/>
<feature type="non-terminal residue" evidence="9">
    <location>
        <position position="1"/>
    </location>
</feature>
<feature type="compositionally biased region" description="Low complexity" evidence="6">
    <location>
        <begin position="123"/>
        <end position="136"/>
    </location>
</feature>
<gene>
    <name evidence="9" type="ORF">PGLA1383_LOCUS21134</name>
</gene>
<comment type="similarity">
    <text evidence="1">Belongs to the protein-tyrosine phosphatase family. Non-receptor class dual specificity subfamily.</text>
</comment>
<evidence type="ECO:0000256" key="6">
    <source>
        <dbReference type="SAM" id="MobiDB-lite"/>
    </source>
</evidence>
<evidence type="ECO:0000313" key="9">
    <source>
        <dbReference type="EMBL" id="CAE8602902.1"/>
    </source>
</evidence>
<keyword evidence="3" id="KW-0904">Protein phosphatase</keyword>
<comment type="catalytic activity">
    <reaction evidence="4">
        <text>O-phospho-L-seryl-[protein] + H2O = L-seryl-[protein] + phosphate</text>
        <dbReference type="Rhea" id="RHEA:20629"/>
        <dbReference type="Rhea" id="RHEA-COMP:9863"/>
        <dbReference type="Rhea" id="RHEA-COMP:11604"/>
        <dbReference type="ChEBI" id="CHEBI:15377"/>
        <dbReference type="ChEBI" id="CHEBI:29999"/>
        <dbReference type="ChEBI" id="CHEBI:43474"/>
        <dbReference type="ChEBI" id="CHEBI:83421"/>
        <dbReference type="EC" id="3.1.3.16"/>
    </reaction>
</comment>
<feature type="compositionally biased region" description="Low complexity" evidence="6">
    <location>
        <begin position="65"/>
        <end position="88"/>
    </location>
</feature>
<feature type="domain" description="Tyrosine specific protein phosphatases" evidence="8">
    <location>
        <begin position="362"/>
        <end position="415"/>
    </location>
</feature>
<comment type="catalytic activity">
    <reaction evidence="5">
        <text>O-phospho-L-threonyl-[protein] + H2O = L-threonyl-[protein] + phosphate</text>
        <dbReference type="Rhea" id="RHEA:47004"/>
        <dbReference type="Rhea" id="RHEA-COMP:11060"/>
        <dbReference type="Rhea" id="RHEA-COMP:11605"/>
        <dbReference type="ChEBI" id="CHEBI:15377"/>
        <dbReference type="ChEBI" id="CHEBI:30013"/>
        <dbReference type="ChEBI" id="CHEBI:43474"/>
        <dbReference type="ChEBI" id="CHEBI:61977"/>
        <dbReference type="EC" id="3.1.3.16"/>
    </reaction>
</comment>
<dbReference type="InterPro" id="IPR029021">
    <property type="entry name" value="Prot-tyrosine_phosphatase-like"/>
</dbReference>
<keyword evidence="10" id="KW-1185">Reference proteome</keyword>
<evidence type="ECO:0008006" key="11">
    <source>
        <dbReference type="Google" id="ProtNLM"/>
    </source>
</evidence>
<name>A0A813EYL7_POLGL</name>
<reference evidence="9" key="1">
    <citation type="submission" date="2021-02" db="EMBL/GenBank/DDBJ databases">
        <authorList>
            <person name="Dougan E. K."/>
            <person name="Rhodes N."/>
            <person name="Thang M."/>
            <person name="Chan C."/>
        </authorList>
    </citation>
    <scope>NUCLEOTIDE SEQUENCE</scope>
</reference>
<evidence type="ECO:0000256" key="5">
    <source>
        <dbReference type="ARBA" id="ARBA00048336"/>
    </source>
</evidence>
<dbReference type="GO" id="GO:0005829">
    <property type="term" value="C:cytosol"/>
    <property type="evidence" value="ECO:0007669"/>
    <property type="project" value="TreeGrafter"/>
</dbReference>
<dbReference type="PROSITE" id="PS50056">
    <property type="entry name" value="TYR_PHOSPHATASE_2"/>
    <property type="match status" value="1"/>
</dbReference>
<accession>A0A813EYL7</accession>
<dbReference type="Pfam" id="PF00782">
    <property type="entry name" value="DSPc"/>
    <property type="match status" value="1"/>
</dbReference>
<dbReference type="SMART" id="SM00195">
    <property type="entry name" value="DSPc"/>
    <property type="match status" value="1"/>
</dbReference>
<organism evidence="9 10">
    <name type="scientific">Polarella glacialis</name>
    <name type="common">Dinoflagellate</name>
    <dbReference type="NCBI Taxonomy" id="89957"/>
    <lineage>
        <taxon>Eukaryota</taxon>
        <taxon>Sar</taxon>
        <taxon>Alveolata</taxon>
        <taxon>Dinophyceae</taxon>
        <taxon>Suessiales</taxon>
        <taxon>Suessiaceae</taxon>
        <taxon>Polarella</taxon>
    </lineage>
</organism>
<feature type="compositionally biased region" description="Polar residues" evidence="6">
    <location>
        <begin position="1"/>
        <end position="11"/>
    </location>
</feature>
<dbReference type="PANTHER" id="PTHR45948:SF2">
    <property type="entry name" value="DUAL SPECIFICITY PROTEIN PHOSPHATASE"/>
    <property type="match status" value="1"/>
</dbReference>
<dbReference type="EMBL" id="CAJNNV010014801">
    <property type="protein sequence ID" value="CAE8602902.1"/>
    <property type="molecule type" value="Genomic_DNA"/>
</dbReference>
<feature type="domain" description="Tyrosine-protein phosphatase" evidence="7">
    <location>
        <begin position="290"/>
        <end position="436"/>
    </location>
</feature>
<feature type="region of interest" description="Disordered" evidence="6">
    <location>
        <begin position="118"/>
        <end position="167"/>
    </location>
</feature>
<dbReference type="CDD" id="cd14498">
    <property type="entry name" value="DSP"/>
    <property type="match status" value="1"/>
</dbReference>
<dbReference type="OrthoDB" id="10252009at2759"/>
<dbReference type="PANTHER" id="PTHR45948">
    <property type="entry name" value="DUAL SPECIFICITY PROTEIN PHOSPHATASE DDB_G0269404-RELATED"/>
    <property type="match status" value="1"/>
</dbReference>
<feature type="region of interest" description="Disordered" evidence="6">
    <location>
        <begin position="55"/>
        <end position="100"/>
    </location>
</feature>
<evidence type="ECO:0000313" key="10">
    <source>
        <dbReference type="Proteomes" id="UP000654075"/>
    </source>
</evidence>
<evidence type="ECO:0000259" key="8">
    <source>
        <dbReference type="PROSITE" id="PS50056"/>
    </source>
</evidence>
<evidence type="ECO:0000256" key="4">
    <source>
        <dbReference type="ARBA" id="ARBA00047761"/>
    </source>
</evidence>
<evidence type="ECO:0000259" key="7">
    <source>
        <dbReference type="PROSITE" id="PS50054"/>
    </source>
</evidence>